<dbReference type="AlphaFoldDB" id="A0ABD6B106"/>
<comment type="caution">
    <text evidence="2">The sequence shown here is derived from an EMBL/GenBank/DDBJ whole genome shotgun (WGS) entry which is preliminary data.</text>
</comment>
<gene>
    <name evidence="2" type="ORF">ACFSBT_20690</name>
</gene>
<name>A0ABD6B106_9EURY</name>
<feature type="transmembrane region" description="Helical" evidence="1">
    <location>
        <begin position="126"/>
        <end position="146"/>
    </location>
</feature>
<keyword evidence="3" id="KW-1185">Reference proteome</keyword>
<feature type="transmembrane region" description="Helical" evidence="1">
    <location>
        <begin position="7"/>
        <end position="28"/>
    </location>
</feature>
<evidence type="ECO:0000313" key="2">
    <source>
        <dbReference type="EMBL" id="MFD1515704.1"/>
    </source>
</evidence>
<organism evidence="2 3">
    <name type="scientific">Halomarina rubra</name>
    <dbReference type="NCBI Taxonomy" id="2071873"/>
    <lineage>
        <taxon>Archaea</taxon>
        <taxon>Methanobacteriati</taxon>
        <taxon>Methanobacteriota</taxon>
        <taxon>Stenosarchaea group</taxon>
        <taxon>Halobacteria</taxon>
        <taxon>Halobacteriales</taxon>
        <taxon>Natronomonadaceae</taxon>
        <taxon>Halomarina</taxon>
    </lineage>
</organism>
<dbReference type="RefSeq" id="WP_250875629.1">
    <property type="nucleotide sequence ID" value="NZ_JALXFV010000010.1"/>
</dbReference>
<evidence type="ECO:0000256" key="1">
    <source>
        <dbReference type="SAM" id="Phobius"/>
    </source>
</evidence>
<dbReference type="Proteomes" id="UP001597187">
    <property type="component" value="Unassembled WGS sequence"/>
</dbReference>
<reference evidence="2 3" key="1">
    <citation type="journal article" date="2019" name="Int. J. Syst. Evol. Microbiol.">
        <title>The Global Catalogue of Microorganisms (GCM) 10K type strain sequencing project: providing services to taxonomists for standard genome sequencing and annotation.</title>
        <authorList>
            <consortium name="The Broad Institute Genomics Platform"/>
            <consortium name="The Broad Institute Genome Sequencing Center for Infectious Disease"/>
            <person name="Wu L."/>
            <person name="Ma J."/>
        </authorList>
    </citation>
    <scope>NUCLEOTIDE SEQUENCE [LARGE SCALE GENOMIC DNA]</scope>
    <source>
        <strain evidence="2 3">CGMCC 1.12563</strain>
    </source>
</reference>
<sequence>MKLQQALYGLVAIAVVVGLGITAVSAGYNEIPAQNESFSETLTIDVENGSTVDQTAERYYDNETITSDSQNLNEGDDYEFDGDTGNIAWNNSSQKVTDGAEAQIDYTARVKPAQARTVMDLTSGTLTVSTFSILPAALVLLLLAVAGRWA</sequence>
<evidence type="ECO:0008006" key="4">
    <source>
        <dbReference type="Google" id="ProtNLM"/>
    </source>
</evidence>
<protein>
    <recommendedName>
        <fullName evidence="4">DUF3592 domain-containing protein</fullName>
    </recommendedName>
</protein>
<keyword evidence="1" id="KW-0472">Membrane</keyword>
<keyword evidence="1" id="KW-0812">Transmembrane</keyword>
<keyword evidence="1" id="KW-1133">Transmembrane helix</keyword>
<dbReference type="EMBL" id="JBHUDC010000010">
    <property type="protein sequence ID" value="MFD1515704.1"/>
    <property type="molecule type" value="Genomic_DNA"/>
</dbReference>
<accession>A0ABD6B106</accession>
<evidence type="ECO:0000313" key="3">
    <source>
        <dbReference type="Proteomes" id="UP001597187"/>
    </source>
</evidence>
<proteinExistence type="predicted"/>